<dbReference type="EMBL" id="CAJVQC010144608">
    <property type="protein sequence ID" value="CAG8844928.1"/>
    <property type="molecule type" value="Genomic_DNA"/>
</dbReference>
<gene>
    <name evidence="1" type="ORF">RPERSI_LOCUS33425</name>
</gene>
<evidence type="ECO:0000313" key="1">
    <source>
        <dbReference type="EMBL" id="CAG8844928.1"/>
    </source>
</evidence>
<feature type="non-terminal residue" evidence="1">
    <location>
        <position position="47"/>
    </location>
</feature>
<accession>A0ACA9SQA2</accession>
<comment type="caution">
    <text evidence="1">The sequence shown here is derived from an EMBL/GenBank/DDBJ whole genome shotgun (WGS) entry which is preliminary data.</text>
</comment>
<evidence type="ECO:0000313" key="2">
    <source>
        <dbReference type="Proteomes" id="UP000789920"/>
    </source>
</evidence>
<organism evidence="1 2">
    <name type="scientific">Racocetra persica</name>
    <dbReference type="NCBI Taxonomy" id="160502"/>
    <lineage>
        <taxon>Eukaryota</taxon>
        <taxon>Fungi</taxon>
        <taxon>Fungi incertae sedis</taxon>
        <taxon>Mucoromycota</taxon>
        <taxon>Glomeromycotina</taxon>
        <taxon>Glomeromycetes</taxon>
        <taxon>Diversisporales</taxon>
        <taxon>Gigasporaceae</taxon>
        <taxon>Racocetra</taxon>
    </lineage>
</organism>
<reference evidence="1" key="1">
    <citation type="submission" date="2021-06" db="EMBL/GenBank/DDBJ databases">
        <authorList>
            <person name="Kallberg Y."/>
            <person name="Tangrot J."/>
            <person name="Rosling A."/>
        </authorList>
    </citation>
    <scope>NUCLEOTIDE SEQUENCE</scope>
    <source>
        <strain evidence="1">MA461A</strain>
    </source>
</reference>
<feature type="non-terminal residue" evidence="1">
    <location>
        <position position="1"/>
    </location>
</feature>
<keyword evidence="2" id="KW-1185">Reference proteome</keyword>
<protein>
    <submittedName>
        <fullName evidence="1">28045_t:CDS:1</fullName>
    </submittedName>
</protein>
<name>A0ACA9SQA2_9GLOM</name>
<proteinExistence type="predicted"/>
<sequence>SEFFDELSELEELLKESEFDFSVLMVASDLNLLDSSSLFRIWSSLTE</sequence>
<dbReference type="Proteomes" id="UP000789920">
    <property type="component" value="Unassembled WGS sequence"/>
</dbReference>